<evidence type="ECO:0000313" key="3">
    <source>
        <dbReference type="Proteomes" id="UP001448207"/>
    </source>
</evidence>
<gene>
    <name evidence="2" type="ORF">J3Q64DRAFT_1018793</name>
</gene>
<evidence type="ECO:0000313" key="2">
    <source>
        <dbReference type="EMBL" id="KAL0096386.1"/>
    </source>
</evidence>
<feature type="transmembrane region" description="Helical" evidence="1">
    <location>
        <begin position="51"/>
        <end position="67"/>
    </location>
</feature>
<reference evidence="2 3" key="1">
    <citation type="submission" date="2024-04" db="EMBL/GenBank/DDBJ databases">
        <title>Symmetric and asymmetric DNA N6-adenine methylation regulates different biological responses in Mucorales.</title>
        <authorList>
            <consortium name="Lawrence Berkeley National Laboratory"/>
            <person name="Lax C."/>
            <person name="Mondo S.J."/>
            <person name="Osorio-Concepcion M."/>
            <person name="Muszewska A."/>
            <person name="Corrochano-Luque M."/>
            <person name="Gutierrez G."/>
            <person name="Riley R."/>
            <person name="Lipzen A."/>
            <person name="Guo J."/>
            <person name="Hundley H."/>
            <person name="Amirebrahimi M."/>
            <person name="Ng V."/>
            <person name="Lorenzo-Gutierrez D."/>
            <person name="Binder U."/>
            <person name="Yang J."/>
            <person name="Song Y."/>
            <person name="Canovas D."/>
            <person name="Navarro E."/>
            <person name="Freitag M."/>
            <person name="Gabaldon T."/>
            <person name="Grigoriev I.V."/>
            <person name="Corrochano L.M."/>
            <person name="Nicolas F.E."/>
            <person name="Garre V."/>
        </authorList>
    </citation>
    <scope>NUCLEOTIDE SEQUENCE [LARGE SCALE GENOMIC DNA]</scope>
    <source>
        <strain evidence="2 3">L51</strain>
    </source>
</reference>
<keyword evidence="1" id="KW-0812">Transmembrane</keyword>
<evidence type="ECO:0000256" key="1">
    <source>
        <dbReference type="SAM" id="Phobius"/>
    </source>
</evidence>
<accession>A0ABR3BC06</accession>
<keyword evidence="3" id="KW-1185">Reference proteome</keyword>
<organism evidence="2 3">
    <name type="scientific">Phycomyces blakesleeanus</name>
    <dbReference type="NCBI Taxonomy" id="4837"/>
    <lineage>
        <taxon>Eukaryota</taxon>
        <taxon>Fungi</taxon>
        <taxon>Fungi incertae sedis</taxon>
        <taxon>Mucoromycota</taxon>
        <taxon>Mucoromycotina</taxon>
        <taxon>Mucoromycetes</taxon>
        <taxon>Mucorales</taxon>
        <taxon>Phycomycetaceae</taxon>
        <taxon>Phycomyces</taxon>
    </lineage>
</organism>
<keyword evidence="1" id="KW-0472">Membrane</keyword>
<keyword evidence="1" id="KW-1133">Transmembrane helix</keyword>
<dbReference type="EMBL" id="JBCLYO010000001">
    <property type="protein sequence ID" value="KAL0096386.1"/>
    <property type="molecule type" value="Genomic_DNA"/>
</dbReference>
<name>A0ABR3BC06_PHYBL</name>
<comment type="caution">
    <text evidence="2">The sequence shown here is derived from an EMBL/GenBank/DDBJ whole genome shotgun (WGS) entry which is preliminary data.</text>
</comment>
<proteinExistence type="predicted"/>
<dbReference type="Proteomes" id="UP001448207">
    <property type="component" value="Unassembled WGS sequence"/>
</dbReference>
<feature type="transmembrane region" description="Helical" evidence="1">
    <location>
        <begin position="87"/>
        <end position="107"/>
    </location>
</feature>
<protein>
    <submittedName>
        <fullName evidence="2">Uncharacterized protein</fullName>
    </submittedName>
</protein>
<sequence length="114" mass="13717">MYVCMYVCVYACMRVCVYACVRVCVWVCGCVGVWRGRVLWQLIKQRKKSRLFACFVFFLNVFGLIALHRYSCFRHFLLKLWKTHLKMSFLVVERNGVVIYFALAFYLRQLLKLY</sequence>